<dbReference type="Pfam" id="PF11578">
    <property type="entry name" value="DUF3237"/>
    <property type="match status" value="1"/>
</dbReference>
<comment type="caution">
    <text evidence="2">The sequence shown here is derived from an EMBL/GenBank/DDBJ whole genome shotgun (WGS) entry which is preliminary data.</text>
</comment>
<evidence type="ECO:0008006" key="4">
    <source>
        <dbReference type="Google" id="ProtNLM"/>
    </source>
</evidence>
<reference evidence="2 3" key="1">
    <citation type="submission" date="2017-07" db="EMBL/GenBank/DDBJ databases">
        <title>Amycolatopsis antarcticus sp. nov., isolated from the surface of an Antarcticus brown macroalga.</title>
        <authorList>
            <person name="Wang J."/>
            <person name="Leiva S."/>
            <person name="Huang J."/>
            <person name="Huang Y."/>
        </authorList>
    </citation>
    <scope>NUCLEOTIDE SEQUENCE [LARGE SCALE GENOMIC DNA]</scope>
    <source>
        <strain evidence="2 3">AU-G6</strain>
    </source>
</reference>
<name>A0A263CYG4_9PSEU</name>
<dbReference type="PANTHER" id="PTHR37315">
    <property type="entry name" value="UPF0311 PROTEIN BLR7842"/>
    <property type="match status" value="1"/>
</dbReference>
<dbReference type="OrthoDB" id="3368702at2"/>
<dbReference type="PANTHER" id="PTHR37315:SF1">
    <property type="entry name" value="UPF0311 PROTEIN BLR7842"/>
    <property type="match status" value="1"/>
</dbReference>
<keyword evidence="3" id="KW-1185">Reference proteome</keyword>
<organism evidence="2 3">
    <name type="scientific">Amycolatopsis antarctica</name>
    <dbReference type="NCBI Taxonomy" id="1854586"/>
    <lineage>
        <taxon>Bacteria</taxon>
        <taxon>Bacillati</taxon>
        <taxon>Actinomycetota</taxon>
        <taxon>Actinomycetes</taxon>
        <taxon>Pseudonocardiales</taxon>
        <taxon>Pseudonocardiaceae</taxon>
        <taxon>Amycolatopsis</taxon>
    </lineage>
</organism>
<protein>
    <recommendedName>
        <fullName evidence="4">DUF3237 domain-containing protein</fullName>
    </recommendedName>
</protein>
<dbReference type="AlphaFoldDB" id="A0A263CYG4"/>
<evidence type="ECO:0000256" key="1">
    <source>
        <dbReference type="SAM" id="MobiDB-lite"/>
    </source>
</evidence>
<sequence length="151" mass="16446">MGRVHDWDPRSIVIIVVDNVAHRSDREQGVPVGTAGRVTPIPSSARATTVTRSPGKERPRLRSRPLFTLTAHLAEPHLLDGGPLGDRRVVDIRGGRFDGDRLSGDLLPSGADFQLVRSDGVPELGWLNRILAVGVGRRERAAAVVEVFEIH</sequence>
<dbReference type="InParanoid" id="A0A263CYG4"/>
<evidence type="ECO:0000313" key="2">
    <source>
        <dbReference type="EMBL" id="OZM71200.1"/>
    </source>
</evidence>
<proteinExistence type="predicted"/>
<evidence type="ECO:0000313" key="3">
    <source>
        <dbReference type="Proteomes" id="UP000242444"/>
    </source>
</evidence>
<dbReference type="InterPro" id="IPR020915">
    <property type="entry name" value="UPF0311"/>
</dbReference>
<dbReference type="EMBL" id="NKYE01000015">
    <property type="protein sequence ID" value="OZM71200.1"/>
    <property type="molecule type" value="Genomic_DNA"/>
</dbReference>
<dbReference type="Proteomes" id="UP000242444">
    <property type="component" value="Unassembled WGS sequence"/>
</dbReference>
<gene>
    <name evidence="2" type="ORF">CFN78_22180</name>
</gene>
<dbReference type="Gene3D" id="2.40.160.20">
    <property type="match status" value="1"/>
</dbReference>
<feature type="region of interest" description="Disordered" evidence="1">
    <location>
        <begin position="27"/>
        <end position="58"/>
    </location>
</feature>
<feature type="compositionally biased region" description="Polar residues" evidence="1">
    <location>
        <begin position="41"/>
        <end position="52"/>
    </location>
</feature>
<accession>A0A263CYG4</accession>